<dbReference type="InterPro" id="IPR000719">
    <property type="entry name" value="Prot_kinase_dom"/>
</dbReference>
<evidence type="ECO:0000259" key="2">
    <source>
        <dbReference type="PROSITE" id="PS50011"/>
    </source>
</evidence>
<dbReference type="EMBL" id="SPLM01000147">
    <property type="protein sequence ID" value="TMW55453.1"/>
    <property type="molecule type" value="Genomic_DNA"/>
</dbReference>
<reference evidence="3" key="1">
    <citation type="submission" date="2019-03" db="EMBL/GenBank/DDBJ databases">
        <title>Long read genome sequence of the mycoparasitic Pythium oligandrum ATCC 38472 isolated from sugarbeet rhizosphere.</title>
        <authorList>
            <person name="Gaulin E."/>
        </authorList>
    </citation>
    <scope>NUCLEOTIDE SEQUENCE</scope>
    <source>
        <strain evidence="3">ATCC 38472_TT</strain>
    </source>
</reference>
<comment type="caution">
    <text evidence="3">The sequence shown here is derived from an EMBL/GenBank/DDBJ whole genome shotgun (WGS) entry which is preliminary data.</text>
</comment>
<dbReference type="InterPro" id="IPR008271">
    <property type="entry name" value="Ser/Thr_kinase_AS"/>
</dbReference>
<proteinExistence type="predicted"/>
<keyword evidence="4" id="KW-1185">Reference proteome</keyword>
<dbReference type="Gene3D" id="3.30.200.20">
    <property type="entry name" value="Phosphorylase Kinase, domain 1"/>
    <property type="match status" value="1"/>
</dbReference>
<evidence type="ECO:0000256" key="1">
    <source>
        <dbReference type="SAM" id="SignalP"/>
    </source>
</evidence>
<dbReference type="PROSITE" id="PS50011">
    <property type="entry name" value="PROTEIN_KINASE_DOM"/>
    <property type="match status" value="1"/>
</dbReference>
<dbReference type="Pfam" id="PF07714">
    <property type="entry name" value="PK_Tyr_Ser-Thr"/>
    <property type="match status" value="1"/>
</dbReference>
<dbReference type="PROSITE" id="PS00108">
    <property type="entry name" value="PROTEIN_KINASE_ST"/>
    <property type="match status" value="1"/>
</dbReference>
<dbReference type="SUPFAM" id="SSF56112">
    <property type="entry name" value="Protein kinase-like (PK-like)"/>
    <property type="match status" value="1"/>
</dbReference>
<organism evidence="3 4">
    <name type="scientific">Pythium oligandrum</name>
    <name type="common">Mycoparasitic fungus</name>
    <dbReference type="NCBI Taxonomy" id="41045"/>
    <lineage>
        <taxon>Eukaryota</taxon>
        <taxon>Sar</taxon>
        <taxon>Stramenopiles</taxon>
        <taxon>Oomycota</taxon>
        <taxon>Peronosporomycetes</taxon>
        <taxon>Pythiales</taxon>
        <taxon>Pythiaceae</taxon>
        <taxon>Pythium</taxon>
    </lineage>
</organism>
<feature type="chain" id="PRO_5035469135" description="Protein kinase domain-containing protein" evidence="1">
    <location>
        <begin position="24"/>
        <end position="701"/>
    </location>
</feature>
<dbReference type="InterPro" id="IPR011009">
    <property type="entry name" value="Kinase-like_dom_sf"/>
</dbReference>
<dbReference type="InterPro" id="IPR051681">
    <property type="entry name" value="Ser/Thr_Kinases-Pseudokinases"/>
</dbReference>
<sequence>MRYGRMCCRLLTPLLLLTASALAVVVPVDRRFDFDGQQSDFAQQFYRRHVAGDAVNQMKHRHSDLPDEVQDELHQYKLRWGQLPGLLQRAVLWDMGYVVALDDKITRIYTRCGRSMAQIFVSRKAYERIGCTPKACSLPTGELSYRHKWCDGDQATRISLCAAEDADLQGHSAMWGDGADDDFIPEVNLVRHSWTDHNDSYLVYALHTQVEEVAYNFCPTRPTPIIPCAAYANENKSRWCRPVRGKIVTPWLQNFAIEHEPSHVGLVLAVIGSVVVIGGVSSLVWKWWVGGAKETEAQKDLGEALLVSIRSVSTSSYVFDADQDELEQALDAAAHEHFDSSIGFSASAHTSHSSWSSLKHRLSSLEDPQSSEPMPRTFERSISTSSSIRMLSERRSQVTIRSFRLFESHHVIREKRVPFREIQFHRVLSEGTTGEVWLATLRGRQVAVKQLLSTKRRVLKEMEMFMAEIYLLTQLQHPNIIALVGVAWNTLEHVVMVQEWMERGDLQHFLQRQLACAHPEFTWTHHKLAIALSIARALAYMHSLTPQLLHRDVKSKNVLLSNAMEIKLCDFGISRRKHSMDEDDTNLTITEAAGTMSWTAPELLLGEEYDEKIDIYSFGVLLCEVDTCLLPYHDAEALASRLIFHPLRLMRLVVHEGRRPHLSSSCPALIKKLAHACLDRDPAKRPSAHAIVTLLTTEKVV</sequence>
<protein>
    <recommendedName>
        <fullName evidence="2">Protein kinase domain-containing protein</fullName>
    </recommendedName>
</protein>
<evidence type="ECO:0000313" key="3">
    <source>
        <dbReference type="EMBL" id="TMW55453.1"/>
    </source>
</evidence>
<accession>A0A8K1FE26</accession>
<feature type="domain" description="Protein kinase" evidence="2">
    <location>
        <begin position="422"/>
        <end position="701"/>
    </location>
</feature>
<dbReference type="Gene3D" id="1.10.510.10">
    <property type="entry name" value="Transferase(Phosphotransferase) domain 1"/>
    <property type="match status" value="1"/>
</dbReference>
<dbReference type="AlphaFoldDB" id="A0A8K1FE26"/>
<feature type="signal peptide" evidence="1">
    <location>
        <begin position="1"/>
        <end position="23"/>
    </location>
</feature>
<dbReference type="OrthoDB" id="163192at2759"/>
<dbReference type="GO" id="GO:0004674">
    <property type="term" value="F:protein serine/threonine kinase activity"/>
    <property type="evidence" value="ECO:0007669"/>
    <property type="project" value="TreeGrafter"/>
</dbReference>
<dbReference type="Proteomes" id="UP000794436">
    <property type="component" value="Unassembled WGS sequence"/>
</dbReference>
<gene>
    <name evidence="3" type="ORF">Poli38472_010335</name>
</gene>
<keyword evidence="1" id="KW-0732">Signal</keyword>
<dbReference type="GO" id="GO:0005524">
    <property type="term" value="F:ATP binding"/>
    <property type="evidence" value="ECO:0007669"/>
    <property type="project" value="InterPro"/>
</dbReference>
<name>A0A8K1FE26_PYTOL</name>
<evidence type="ECO:0000313" key="4">
    <source>
        <dbReference type="Proteomes" id="UP000794436"/>
    </source>
</evidence>
<dbReference type="InterPro" id="IPR001245">
    <property type="entry name" value="Ser-Thr/Tyr_kinase_cat_dom"/>
</dbReference>
<dbReference type="PANTHER" id="PTHR44329">
    <property type="entry name" value="SERINE/THREONINE-PROTEIN KINASE TNNI3K-RELATED"/>
    <property type="match status" value="1"/>
</dbReference>
<dbReference type="SMART" id="SM00220">
    <property type="entry name" value="S_TKc"/>
    <property type="match status" value="1"/>
</dbReference>
<dbReference type="PANTHER" id="PTHR44329:SF214">
    <property type="entry name" value="PROTEIN KINASE DOMAIN-CONTAINING PROTEIN"/>
    <property type="match status" value="1"/>
</dbReference>